<reference evidence="2 3" key="1">
    <citation type="submission" date="2022-09" db="EMBL/GenBank/DDBJ databases">
        <title>Evolutionary Diversification of Methanotrophic Ca. Methanophagales (ANME-1) and Their Expansive Virome.</title>
        <authorList>
            <person name="Laso-Perez R."/>
            <person name="Wu F."/>
            <person name="Cremiere A."/>
            <person name="Speth D.R."/>
            <person name="Magyar J.S."/>
            <person name="Krupovic M."/>
            <person name="Orphan V.J."/>
        </authorList>
    </citation>
    <scope>NUCLEOTIDE SEQUENCE [LARGE SCALE GENOMIC DNA]</scope>
    <source>
        <strain evidence="2">PBV266</strain>
    </source>
</reference>
<proteinExistence type="predicted"/>
<gene>
    <name evidence="2" type="ORF">BDLDGNHF_00001</name>
</gene>
<keyword evidence="1" id="KW-0175">Coiled coil</keyword>
<sequence length="173" mass="19895">MRRLFAFAHSGKKPQHLNTPSLKIYMEVSGEVSGEISGEVWTVEEARLLQNTLEALRGLREKIQKRIEEMEAMIRDINARMDAVSEALKGGDMESVILDGVRVDRDVARSHYYHLEVEREGISIARRRMELSLRKVERKIRELEEKVERISKGKLVIDGEEVMVGGENEEANY</sequence>
<accession>A0AA46TDI2</accession>
<protein>
    <submittedName>
        <fullName evidence="2">Uncharacterized protein</fullName>
    </submittedName>
</protein>
<dbReference type="EMBL" id="OP413841">
    <property type="protein sequence ID" value="UYL65014.1"/>
    <property type="molecule type" value="Genomic_DNA"/>
</dbReference>
<dbReference type="Proteomes" id="UP001156297">
    <property type="component" value="Segment"/>
</dbReference>
<evidence type="ECO:0000313" key="3">
    <source>
        <dbReference type="Proteomes" id="UP001156297"/>
    </source>
</evidence>
<feature type="coiled-coil region" evidence="1">
    <location>
        <begin position="46"/>
        <end position="87"/>
    </location>
</feature>
<name>A0AA46TDI2_9VIRU</name>
<organism evidence="2 3">
    <name type="scientific">Methanophagales virus PBV266</name>
    <dbReference type="NCBI Taxonomy" id="3071308"/>
    <lineage>
        <taxon>Viruses</taxon>
        <taxon>Varidnaviria</taxon>
        <taxon>Abadenavirae</taxon>
        <taxon>Produgelaviricota</taxon>
        <taxon>Belvinaviricetes</taxon>
        <taxon>Coyopavirales</taxon>
        <taxon>Chaacviridae</taxon>
        <taxon>Antichaacvirus</taxon>
        <taxon>Antichaacvirus pescaderoense</taxon>
    </lineage>
</organism>
<keyword evidence="3" id="KW-1185">Reference proteome</keyword>
<feature type="coiled-coil region" evidence="1">
    <location>
        <begin position="126"/>
        <end position="153"/>
    </location>
</feature>
<evidence type="ECO:0000256" key="1">
    <source>
        <dbReference type="SAM" id="Coils"/>
    </source>
</evidence>
<evidence type="ECO:0000313" key="2">
    <source>
        <dbReference type="EMBL" id="UYL65014.1"/>
    </source>
</evidence>